<sequence>MSDGAHLLIPFAACDGEGCRQALATLSLPRIGHLLAQLAPAETEDTGEQALSMPHERALARECGLAGDDGRLPWAAWDLRQAGTDPGPAAWAWITPCHWRLGTGHAAMHHPQELALEAAESQALLAAMQPYFEQDGLSLAYAAPTRWLASGPLFGQLALASLDRVVGRVLDPWMPNGDAARPLRRLQQEMQMLLYTHPVNEARVQAGRLPVNSFWASGAGALPTAPPPVRPAGLQVATELHEAALLQDWDTWTTNWQQLDASAGEQLQRALDAGRPVALTLCGERRARTWRSGRTGLGRRLARLWSRPRPADFLKDL</sequence>
<dbReference type="EMBL" id="WSEL01000009">
    <property type="protein sequence ID" value="MVQ32455.1"/>
    <property type="molecule type" value="Genomic_DNA"/>
</dbReference>
<keyword evidence="2" id="KW-1185">Reference proteome</keyword>
<proteinExistence type="predicted"/>
<comment type="caution">
    <text evidence="1">The sequence shown here is derived from an EMBL/GenBank/DDBJ whole genome shotgun (WGS) entry which is preliminary data.</text>
</comment>
<name>A0A6N8J0U2_9BURK</name>
<dbReference type="AlphaFoldDB" id="A0A6N8J0U2"/>
<evidence type="ECO:0000313" key="1">
    <source>
        <dbReference type="EMBL" id="MVQ32455.1"/>
    </source>
</evidence>
<gene>
    <name evidence="1" type="ORF">GON04_23570</name>
</gene>
<organism evidence="1 2">
    <name type="scientific">Ramlibacter pinisoli</name>
    <dbReference type="NCBI Taxonomy" id="2682844"/>
    <lineage>
        <taxon>Bacteria</taxon>
        <taxon>Pseudomonadati</taxon>
        <taxon>Pseudomonadota</taxon>
        <taxon>Betaproteobacteria</taxon>
        <taxon>Burkholderiales</taxon>
        <taxon>Comamonadaceae</taxon>
        <taxon>Ramlibacter</taxon>
    </lineage>
</organism>
<evidence type="ECO:0000313" key="2">
    <source>
        <dbReference type="Proteomes" id="UP000469385"/>
    </source>
</evidence>
<reference evidence="1 2" key="1">
    <citation type="submission" date="2019-12" db="EMBL/GenBank/DDBJ databases">
        <authorList>
            <person name="Huq M.A."/>
        </authorList>
    </citation>
    <scope>NUCLEOTIDE SEQUENCE [LARGE SCALE GENOMIC DNA]</scope>
    <source>
        <strain evidence="1 2">MAH-25</strain>
    </source>
</reference>
<protein>
    <submittedName>
        <fullName evidence="1">Phosphoglycerate mutase</fullName>
    </submittedName>
</protein>
<dbReference type="Proteomes" id="UP000469385">
    <property type="component" value="Unassembled WGS sequence"/>
</dbReference>
<accession>A0A6N8J0U2</accession>
<dbReference type="RefSeq" id="WP_157400411.1">
    <property type="nucleotide sequence ID" value="NZ_WSEL01000009.1"/>
</dbReference>